<evidence type="ECO:0000256" key="5">
    <source>
        <dbReference type="ARBA" id="ARBA00022777"/>
    </source>
</evidence>
<dbReference type="PANTHER" id="PTHR24353">
    <property type="entry name" value="CYCLIC NUCLEOTIDE-DEPENDENT PROTEIN KINASE"/>
    <property type="match status" value="1"/>
</dbReference>
<dbReference type="EMBL" id="JAGHQM010000191">
    <property type="protein sequence ID" value="KAH0563522.1"/>
    <property type="molecule type" value="Genomic_DNA"/>
</dbReference>
<evidence type="ECO:0000256" key="9">
    <source>
        <dbReference type="SAM" id="MobiDB-lite"/>
    </source>
</evidence>
<evidence type="ECO:0000256" key="6">
    <source>
        <dbReference type="ARBA" id="ARBA00022840"/>
    </source>
</evidence>
<dbReference type="PROSITE" id="PS50011">
    <property type="entry name" value="PROTEIN_KINASE_DOM"/>
    <property type="match status" value="1"/>
</dbReference>
<dbReference type="InterPro" id="IPR000719">
    <property type="entry name" value="Prot_kinase_dom"/>
</dbReference>
<reference evidence="11" key="1">
    <citation type="submission" date="2021-03" db="EMBL/GenBank/DDBJ databases">
        <title>Comparative genomics and phylogenomic investigation of the class Geoglossomycetes provide insights into ecological specialization and systematics.</title>
        <authorList>
            <person name="Melie T."/>
            <person name="Pirro S."/>
            <person name="Miller A.N."/>
            <person name="Quandt A."/>
        </authorList>
    </citation>
    <scope>NUCLEOTIDE SEQUENCE</scope>
    <source>
        <strain evidence="11">CAQ_001_2017</strain>
    </source>
</reference>
<evidence type="ECO:0000256" key="2">
    <source>
        <dbReference type="ARBA" id="ARBA00022527"/>
    </source>
</evidence>
<accession>A0A9P8LFY1</accession>
<feature type="region of interest" description="Disordered" evidence="9">
    <location>
        <begin position="1"/>
        <end position="29"/>
    </location>
</feature>
<keyword evidence="5" id="KW-0418">Kinase</keyword>
<dbReference type="EC" id="2.7.11.11" evidence="1"/>
<dbReference type="InterPro" id="IPR011009">
    <property type="entry name" value="Kinase-like_dom_sf"/>
</dbReference>
<keyword evidence="2" id="KW-0723">Serine/threonine-protein kinase</keyword>
<dbReference type="GO" id="GO:0005952">
    <property type="term" value="C:cAMP-dependent protein kinase complex"/>
    <property type="evidence" value="ECO:0007669"/>
    <property type="project" value="TreeGrafter"/>
</dbReference>
<evidence type="ECO:0000256" key="3">
    <source>
        <dbReference type="ARBA" id="ARBA00022679"/>
    </source>
</evidence>
<evidence type="ECO:0000313" key="12">
    <source>
        <dbReference type="Proteomes" id="UP000750711"/>
    </source>
</evidence>
<evidence type="ECO:0000313" key="11">
    <source>
        <dbReference type="EMBL" id="KAH0563522.1"/>
    </source>
</evidence>
<comment type="caution">
    <text evidence="11">The sequence shown here is derived from an EMBL/GenBank/DDBJ whole genome shotgun (WGS) entry which is preliminary data.</text>
</comment>
<proteinExistence type="predicted"/>
<dbReference type="SUPFAM" id="SSF56112">
    <property type="entry name" value="Protein kinase-like (PK-like)"/>
    <property type="match status" value="1"/>
</dbReference>
<evidence type="ECO:0000256" key="8">
    <source>
        <dbReference type="ARBA" id="ARBA00047454"/>
    </source>
</evidence>
<feature type="domain" description="Protein kinase" evidence="10">
    <location>
        <begin position="80"/>
        <end position="186"/>
    </location>
</feature>
<evidence type="ECO:0000256" key="4">
    <source>
        <dbReference type="ARBA" id="ARBA00022741"/>
    </source>
</evidence>
<gene>
    <name evidence="11" type="ORF">GP486_001914</name>
</gene>
<name>A0A9P8LFY1_9PEZI</name>
<dbReference type="GO" id="GO:0005524">
    <property type="term" value="F:ATP binding"/>
    <property type="evidence" value="ECO:0007669"/>
    <property type="project" value="UniProtKB-KW"/>
</dbReference>
<comment type="catalytic activity">
    <reaction evidence="8">
        <text>L-seryl-[protein] + ATP = O-phospho-L-seryl-[protein] + ADP + H(+)</text>
        <dbReference type="Rhea" id="RHEA:17989"/>
        <dbReference type="Rhea" id="RHEA-COMP:9863"/>
        <dbReference type="Rhea" id="RHEA-COMP:11604"/>
        <dbReference type="ChEBI" id="CHEBI:15378"/>
        <dbReference type="ChEBI" id="CHEBI:29999"/>
        <dbReference type="ChEBI" id="CHEBI:30616"/>
        <dbReference type="ChEBI" id="CHEBI:83421"/>
        <dbReference type="ChEBI" id="CHEBI:456216"/>
        <dbReference type="EC" id="2.7.11.11"/>
    </reaction>
</comment>
<sequence>MSPPILQQPYRDAPNGDGKVMPLTDVDDEGRGFNARCNSDASSPLPSLVTKVSTHESANRIRKRLERSDFEFVRTLGTDKATNSVHSQGTFSRVWLVQLATSNDYVLPCNESGEEPSEKVFFALKVLKKVDVIRLKQVEHVRNERAILASLAGQPFITNFITSFADRDSLYILVIFTPVRHMAKSN</sequence>
<keyword evidence="12" id="KW-1185">Reference proteome</keyword>
<evidence type="ECO:0000256" key="1">
    <source>
        <dbReference type="ARBA" id="ARBA00012444"/>
    </source>
</evidence>
<dbReference type="GO" id="GO:0005829">
    <property type="term" value="C:cytosol"/>
    <property type="evidence" value="ECO:0007669"/>
    <property type="project" value="TreeGrafter"/>
</dbReference>
<organism evidence="11 12">
    <name type="scientific">Trichoglossum hirsutum</name>
    <dbReference type="NCBI Taxonomy" id="265104"/>
    <lineage>
        <taxon>Eukaryota</taxon>
        <taxon>Fungi</taxon>
        <taxon>Dikarya</taxon>
        <taxon>Ascomycota</taxon>
        <taxon>Pezizomycotina</taxon>
        <taxon>Geoglossomycetes</taxon>
        <taxon>Geoglossales</taxon>
        <taxon>Geoglossaceae</taxon>
        <taxon>Trichoglossum</taxon>
    </lineage>
</organism>
<dbReference type="Proteomes" id="UP000750711">
    <property type="component" value="Unassembled WGS sequence"/>
</dbReference>
<keyword evidence="6" id="KW-0067">ATP-binding</keyword>
<comment type="catalytic activity">
    <reaction evidence="7">
        <text>L-threonyl-[protein] + ATP = O-phospho-L-threonyl-[protein] + ADP + H(+)</text>
        <dbReference type="Rhea" id="RHEA:46608"/>
        <dbReference type="Rhea" id="RHEA-COMP:11060"/>
        <dbReference type="Rhea" id="RHEA-COMP:11605"/>
        <dbReference type="ChEBI" id="CHEBI:15378"/>
        <dbReference type="ChEBI" id="CHEBI:30013"/>
        <dbReference type="ChEBI" id="CHEBI:30616"/>
        <dbReference type="ChEBI" id="CHEBI:61977"/>
        <dbReference type="ChEBI" id="CHEBI:456216"/>
        <dbReference type="EC" id="2.7.11.11"/>
    </reaction>
</comment>
<dbReference type="Gene3D" id="3.30.200.20">
    <property type="entry name" value="Phosphorylase Kinase, domain 1"/>
    <property type="match status" value="1"/>
</dbReference>
<evidence type="ECO:0000259" key="10">
    <source>
        <dbReference type="PROSITE" id="PS50011"/>
    </source>
</evidence>
<dbReference type="PANTHER" id="PTHR24353:SF37">
    <property type="entry name" value="CAMP-DEPENDENT PROTEIN KINASE CATALYTIC SUBUNIT PRKX"/>
    <property type="match status" value="1"/>
</dbReference>
<protein>
    <recommendedName>
        <fullName evidence="1">cAMP-dependent protein kinase</fullName>
        <ecNumber evidence="1">2.7.11.11</ecNumber>
    </recommendedName>
</protein>
<evidence type="ECO:0000256" key="7">
    <source>
        <dbReference type="ARBA" id="ARBA00047292"/>
    </source>
</evidence>
<dbReference type="AlphaFoldDB" id="A0A9P8LFY1"/>
<keyword evidence="3" id="KW-0808">Transferase</keyword>
<dbReference type="GO" id="GO:0004691">
    <property type="term" value="F:cAMP-dependent protein kinase activity"/>
    <property type="evidence" value="ECO:0007669"/>
    <property type="project" value="UniProtKB-EC"/>
</dbReference>
<keyword evidence="4" id="KW-0547">Nucleotide-binding</keyword>